<reference evidence="7 8" key="1">
    <citation type="submission" date="2019-09" db="EMBL/GenBank/DDBJ databases">
        <title>Complete genome sequence of Sporolactobacillus terrae 70-3.</title>
        <authorList>
            <person name="Tanaka N."/>
            <person name="Shiwa Y."/>
            <person name="Fujita N."/>
            <person name="Tanasupawat S."/>
        </authorList>
    </citation>
    <scope>NUCLEOTIDE SEQUENCE [LARGE SCALE GENOMIC DNA]</scope>
    <source>
        <strain evidence="7 8">70-3</strain>
    </source>
</reference>
<evidence type="ECO:0000259" key="6">
    <source>
        <dbReference type="PROSITE" id="PS50893"/>
    </source>
</evidence>
<evidence type="ECO:0000256" key="4">
    <source>
        <dbReference type="ARBA" id="ARBA00022840"/>
    </source>
</evidence>
<keyword evidence="4 7" id="KW-0067">ATP-binding</keyword>
<keyword evidence="3" id="KW-0547">Nucleotide-binding</keyword>
<dbReference type="AlphaFoldDB" id="A0A5K7WZQ4"/>
<comment type="similarity">
    <text evidence="1">Belongs to the ABC transporter superfamily.</text>
</comment>
<dbReference type="InterPro" id="IPR052156">
    <property type="entry name" value="BCAA_Transport_ATP-bd_LivF"/>
</dbReference>
<dbReference type="EMBL" id="AP021853">
    <property type="protein sequence ID" value="BBN97940.1"/>
    <property type="molecule type" value="Genomic_DNA"/>
</dbReference>
<keyword evidence="5" id="KW-0029">Amino-acid transport</keyword>
<proteinExistence type="inferred from homology"/>
<dbReference type="InterPro" id="IPR017871">
    <property type="entry name" value="ABC_transporter-like_CS"/>
</dbReference>
<evidence type="ECO:0000313" key="8">
    <source>
        <dbReference type="Proteomes" id="UP000326951"/>
    </source>
</evidence>
<dbReference type="GO" id="GO:0015658">
    <property type="term" value="F:branched-chain amino acid transmembrane transporter activity"/>
    <property type="evidence" value="ECO:0007669"/>
    <property type="project" value="TreeGrafter"/>
</dbReference>
<dbReference type="CDD" id="cd03224">
    <property type="entry name" value="ABC_TM1139_LivF_branched"/>
    <property type="match status" value="1"/>
</dbReference>
<dbReference type="InterPro" id="IPR027417">
    <property type="entry name" value="P-loop_NTPase"/>
</dbReference>
<dbReference type="PANTHER" id="PTHR43820">
    <property type="entry name" value="HIGH-AFFINITY BRANCHED-CHAIN AMINO ACID TRANSPORT ATP-BINDING PROTEIN LIVF"/>
    <property type="match status" value="1"/>
</dbReference>
<evidence type="ECO:0000256" key="2">
    <source>
        <dbReference type="ARBA" id="ARBA00022448"/>
    </source>
</evidence>
<protein>
    <submittedName>
        <fullName evidence="7">ABC transporter ATP-binding protein</fullName>
    </submittedName>
</protein>
<evidence type="ECO:0000256" key="3">
    <source>
        <dbReference type="ARBA" id="ARBA00022741"/>
    </source>
</evidence>
<dbReference type="SMART" id="SM00382">
    <property type="entry name" value="AAA"/>
    <property type="match status" value="1"/>
</dbReference>
<gene>
    <name evidence="7" type="ORF">St703_06450</name>
</gene>
<dbReference type="GO" id="GO:0016887">
    <property type="term" value="F:ATP hydrolysis activity"/>
    <property type="evidence" value="ECO:0007669"/>
    <property type="project" value="InterPro"/>
</dbReference>
<evidence type="ECO:0000256" key="1">
    <source>
        <dbReference type="ARBA" id="ARBA00005417"/>
    </source>
</evidence>
<evidence type="ECO:0000313" key="7">
    <source>
        <dbReference type="EMBL" id="BBN97940.1"/>
    </source>
</evidence>
<dbReference type="Gene3D" id="3.40.50.300">
    <property type="entry name" value="P-loop containing nucleotide triphosphate hydrolases"/>
    <property type="match status" value="1"/>
</dbReference>
<accession>A0A5K7WZQ4</accession>
<dbReference type="RefSeq" id="WP_028975769.1">
    <property type="nucleotide sequence ID" value="NZ_AP021853.1"/>
</dbReference>
<name>A0A5K7WZQ4_9BACL</name>
<organism evidence="7 8">
    <name type="scientific">Sporolactobacillus terrae</name>
    <dbReference type="NCBI Taxonomy" id="269673"/>
    <lineage>
        <taxon>Bacteria</taxon>
        <taxon>Bacillati</taxon>
        <taxon>Bacillota</taxon>
        <taxon>Bacilli</taxon>
        <taxon>Bacillales</taxon>
        <taxon>Sporolactobacillaceae</taxon>
        <taxon>Sporolactobacillus</taxon>
    </lineage>
</organism>
<sequence>MLLTADRVFSGYGKVDIVRSVSITVNEGEIVSIIGRNGVGKSTFVKTVMGLLPAHSGSIRFQEQDVTRSKANDRARQGMGYVPQGHGVFPTLTVEENLMMGTQINKKKPSMNLLTIYDYFPKLKERKRQKAGTLSGGEQAALAIGRALAGYPELLILDEPSEGIQPSIIHQISEMIRKINRELGITILFVEQHMGMIQELSERCYAMDKGVIVGEVGGEDLHNYDRLKSYLTV</sequence>
<feature type="domain" description="ABC transporter" evidence="6">
    <location>
        <begin position="2"/>
        <end position="231"/>
    </location>
</feature>
<evidence type="ECO:0000256" key="5">
    <source>
        <dbReference type="ARBA" id="ARBA00022970"/>
    </source>
</evidence>
<dbReference type="Proteomes" id="UP000326951">
    <property type="component" value="Chromosome"/>
</dbReference>
<dbReference type="Pfam" id="PF00005">
    <property type="entry name" value="ABC_tran"/>
    <property type="match status" value="1"/>
</dbReference>
<dbReference type="PANTHER" id="PTHR43820:SF5">
    <property type="entry name" value="HIGH-AFFINITY BRANCHED-CHAIN AMINO ACID TRANSPORT ATP-BINDING PROTEIN"/>
    <property type="match status" value="1"/>
</dbReference>
<dbReference type="PROSITE" id="PS50893">
    <property type="entry name" value="ABC_TRANSPORTER_2"/>
    <property type="match status" value="1"/>
</dbReference>
<dbReference type="GO" id="GO:0015807">
    <property type="term" value="P:L-amino acid transport"/>
    <property type="evidence" value="ECO:0007669"/>
    <property type="project" value="TreeGrafter"/>
</dbReference>
<dbReference type="GO" id="GO:0005524">
    <property type="term" value="F:ATP binding"/>
    <property type="evidence" value="ECO:0007669"/>
    <property type="project" value="UniProtKB-KW"/>
</dbReference>
<keyword evidence="2" id="KW-0813">Transport</keyword>
<dbReference type="InterPro" id="IPR003593">
    <property type="entry name" value="AAA+_ATPase"/>
</dbReference>
<dbReference type="InterPro" id="IPR003439">
    <property type="entry name" value="ABC_transporter-like_ATP-bd"/>
</dbReference>
<dbReference type="SUPFAM" id="SSF52540">
    <property type="entry name" value="P-loop containing nucleoside triphosphate hydrolases"/>
    <property type="match status" value="1"/>
</dbReference>
<dbReference type="PROSITE" id="PS00211">
    <property type="entry name" value="ABC_TRANSPORTER_1"/>
    <property type="match status" value="1"/>
</dbReference>